<dbReference type="PANTHER" id="PTHR43861">
    <property type="entry name" value="TRANS-ACONITATE 2-METHYLTRANSFERASE-RELATED"/>
    <property type="match status" value="1"/>
</dbReference>
<dbReference type="CDD" id="cd02440">
    <property type="entry name" value="AdoMet_MTases"/>
    <property type="match status" value="1"/>
</dbReference>
<name>A0A2W1LGZ4_9BACL</name>
<proteinExistence type="predicted"/>
<sequence>MAANSWQAEGYDDAMAFVSKGGEDLIETIGLQPGESAVDWGCGTGDLTARLAGGGATVTGVDFSREMIARARSKYPHLQFVQADGQTYRTAQPVDAVFSNAALHWMTDAEQTVSSIAASLRTGGRFVAEFGADGNIASIVHALQKSAQVLSLGSRIVLPWYFPTPEAYRQLLEKHGFRVLSICSYDRPTPLSGGEQGLQIWLDHFAGGVFAELHEEEEREVRCYVEEAVKPLCFRNGSWTADYRRLKVSAVKQ</sequence>
<keyword evidence="2 4" id="KW-0808">Transferase</keyword>
<dbReference type="OrthoDB" id="9760689at2"/>
<dbReference type="PANTHER" id="PTHR43861:SF1">
    <property type="entry name" value="TRANS-ACONITATE 2-METHYLTRANSFERASE"/>
    <property type="match status" value="1"/>
</dbReference>
<dbReference type="Gene3D" id="3.40.50.150">
    <property type="entry name" value="Vaccinia Virus protein VP39"/>
    <property type="match status" value="1"/>
</dbReference>
<dbReference type="SUPFAM" id="SSF53335">
    <property type="entry name" value="S-adenosyl-L-methionine-dependent methyltransferases"/>
    <property type="match status" value="1"/>
</dbReference>
<accession>A0A2W1LGZ4</accession>
<keyword evidence="5" id="KW-1185">Reference proteome</keyword>
<dbReference type="RefSeq" id="WP_111148064.1">
    <property type="nucleotide sequence ID" value="NZ_QKRB01000053.1"/>
</dbReference>
<dbReference type="GO" id="GO:0008168">
    <property type="term" value="F:methyltransferase activity"/>
    <property type="evidence" value="ECO:0007669"/>
    <property type="project" value="UniProtKB-KW"/>
</dbReference>
<keyword evidence="1 4" id="KW-0489">Methyltransferase</keyword>
<reference evidence="4 5" key="1">
    <citation type="submission" date="2018-06" db="EMBL/GenBank/DDBJ databases">
        <title>Paenibacillus imtechensis sp. nov.</title>
        <authorList>
            <person name="Pinnaka A.K."/>
            <person name="Singh H."/>
            <person name="Kaur M."/>
        </authorList>
    </citation>
    <scope>NUCLEOTIDE SEQUENCE [LARGE SCALE GENOMIC DNA]</scope>
    <source>
        <strain evidence="4 5">SMB1</strain>
    </source>
</reference>
<gene>
    <name evidence="4" type="ORF">DNH61_17945</name>
</gene>
<dbReference type="InterPro" id="IPR041698">
    <property type="entry name" value="Methyltransf_25"/>
</dbReference>
<evidence type="ECO:0000256" key="1">
    <source>
        <dbReference type="ARBA" id="ARBA00022603"/>
    </source>
</evidence>
<evidence type="ECO:0000313" key="5">
    <source>
        <dbReference type="Proteomes" id="UP000249522"/>
    </source>
</evidence>
<dbReference type="InterPro" id="IPR029063">
    <property type="entry name" value="SAM-dependent_MTases_sf"/>
</dbReference>
<comment type="caution">
    <text evidence="4">The sequence shown here is derived from an EMBL/GenBank/DDBJ whole genome shotgun (WGS) entry which is preliminary data.</text>
</comment>
<evidence type="ECO:0000313" key="4">
    <source>
        <dbReference type="EMBL" id="PZD94295.1"/>
    </source>
</evidence>
<evidence type="ECO:0000259" key="3">
    <source>
        <dbReference type="Pfam" id="PF13649"/>
    </source>
</evidence>
<dbReference type="Pfam" id="PF13649">
    <property type="entry name" value="Methyltransf_25"/>
    <property type="match status" value="1"/>
</dbReference>
<protein>
    <submittedName>
        <fullName evidence="4">SAM-dependent methyltransferase</fullName>
    </submittedName>
</protein>
<organism evidence="4 5">
    <name type="scientific">Paenibacillus sambharensis</name>
    <dbReference type="NCBI Taxonomy" id="1803190"/>
    <lineage>
        <taxon>Bacteria</taxon>
        <taxon>Bacillati</taxon>
        <taxon>Bacillota</taxon>
        <taxon>Bacilli</taxon>
        <taxon>Bacillales</taxon>
        <taxon>Paenibacillaceae</taxon>
        <taxon>Paenibacillus</taxon>
    </lineage>
</organism>
<evidence type="ECO:0000256" key="2">
    <source>
        <dbReference type="ARBA" id="ARBA00022679"/>
    </source>
</evidence>
<dbReference type="Proteomes" id="UP000249522">
    <property type="component" value="Unassembled WGS sequence"/>
</dbReference>
<dbReference type="AlphaFoldDB" id="A0A2W1LGZ4"/>
<dbReference type="EMBL" id="QKRB01000053">
    <property type="protein sequence ID" value="PZD94295.1"/>
    <property type="molecule type" value="Genomic_DNA"/>
</dbReference>
<dbReference type="GO" id="GO:0032259">
    <property type="term" value="P:methylation"/>
    <property type="evidence" value="ECO:0007669"/>
    <property type="project" value="UniProtKB-KW"/>
</dbReference>
<feature type="domain" description="Methyltransferase" evidence="3">
    <location>
        <begin position="38"/>
        <end position="124"/>
    </location>
</feature>